<evidence type="ECO:0000313" key="3">
    <source>
        <dbReference type="EMBL" id="GHF39854.1"/>
    </source>
</evidence>
<dbReference type="InterPro" id="IPR038611">
    <property type="entry name" value="Arr_sf"/>
</dbReference>
<gene>
    <name evidence="3" type="ORF">GCM10017056_09250</name>
</gene>
<sequence length="197" mass="21047">MPAPTTPARASRFCQSFFHGTKAALQPGDEMVVGHPSAFSEGDPLSWVYFTATLDAAIWGAELARGDGPGRIYVVEPTGPVEDDPNLTDRKFPGNPTLSFRSRAPLRIIAEVTGWAGHAPDQLREMREGLACKIAEGAEIIDCSPSPTRSAPRPPLLFFKSTSGGGAPQARRGQRPNGPDAHPKALRQAGVNSHLEI</sequence>
<dbReference type="EMBL" id="BNCJ01000002">
    <property type="protein sequence ID" value="GHF39854.1"/>
    <property type="molecule type" value="Genomic_DNA"/>
</dbReference>
<reference evidence="3" key="2">
    <citation type="submission" date="2020-09" db="EMBL/GenBank/DDBJ databases">
        <authorList>
            <person name="Sun Q."/>
            <person name="Kim S."/>
        </authorList>
    </citation>
    <scope>NUCLEOTIDE SEQUENCE</scope>
    <source>
        <strain evidence="3">KCTC 42650</strain>
    </source>
</reference>
<dbReference type="Gene3D" id="3.20.170.40">
    <property type="entry name" value="Rifampin ADP-ribosyltransferase domain"/>
    <property type="match status" value="1"/>
</dbReference>
<dbReference type="NCBIfam" id="NF033144">
    <property type="entry name" value="rifampin_ARR"/>
    <property type="match status" value="1"/>
</dbReference>
<evidence type="ECO:0000256" key="1">
    <source>
        <dbReference type="SAM" id="MobiDB-lite"/>
    </source>
</evidence>
<proteinExistence type="predicted"/>
<evidence type="ECO:0000259" key="2">
    <source>
        <dbReference type="Pfam" id="PF12120"/>
    </source>
</evidence>
<reference evidence="3" key="1">
    <citation type="journal article" date="2014" name="Int. J. Syst. Evol. Microbiol.">
        <title>Complete genome sequence of Corynebacterium casei LMG S-19264T (=DSM 44701T), isolated from a smear-ripened cheese.</title>
        <authorList>
            <consortium name="US DOE Joint Genome Institute (JGI-PGF)"/>
            <person name="Walter F."/>
            <person name="Albersmeier A."/>
            <person name="Kalinowski J."/>
            <person name="Ruckert C."/>
        </authorList>
    </citation>
    <scope>NUCLEOTIDE SEQUENCE</scope>
    <source>
        <strain evidence="3">KCTC 42650</strain>
    </source>
</reference>
<name>A0A8J3GVI8_9RHOB</name>
<feature type="region of interest" description="Disordered" evidence="1">
    <location>
        <begin position="143"/>
        <end position="197"/>
    </location>
</feature>
<protein>
    <recommendedName>
        <fullName evidence="2">Rifampin ADP-ribosyltransferase domain-containing protein</fullName>
    </recommendedName>
</protein>
<dbReference type="InterPro" id="IPR021975">
    <property type="entry name" value="Rifampin_Arr"/>
</dbReference>
<accession>A0A8J3GVI8</accession>
<evidence type="ECO:0000313" key="4">
    <source>
        <dbReference type="Proteomes" id="UP000626220"/>
    </source>
</evidence>
<organism evidence="3 4">
    <name type="scientific">Seohaeicola zhoushanensis</name>
    <dbReference type="NCBI Taxonomy" id="1569283"/>
    <lineage>
        <taxon>Bacteria</taxon>
        <taxon>Pseudomonadati</taxon>
        <taxon>Pseudomonadota</taxon>
        <taxon>Alphaproteobacteria</taxon>
        <taxon>Rhodobacterales</taxon>
        <taxon>Roseobacteraceae</taxon>
        <taxon>Seohaeicola</taxon>
    </lineage>
</organism>
<dbReference type="Proteomes" id="UP000626220">
    <property type="component" value="Unassembled WGS sequence"/>
</dbReference>
<keyword evidence="4" id="KW-1185">Reference proteome</keyword>
<comment type="caution">
    <text evidence="3">The sequence shown here is derived from an EMBL/GenBank/DDBJ whole genome shotgun (WGS) entry which is preliminary data.</text>
</comment>
<feature type="domain" description="Rifampin ADP-ribosyltransferase" evidence="2">
    <location>
        <begin position="17"/>
        <end position="115"/>
    </location>
</feature>
<dbReference type="AlphaFoldDB" id="A0A8J3GVI8"/>
<dbReference type="Pfam" id="PF12120">
    <property type="entry name" value="Arr-ms"/>
    <property type="match status" value="1"/>
</dbReference>